<organism evidence="5 6">
    <name type="scientific">Ktedonobacter racemifer DSM 44963</name>
    <dbReference type="NCBI Taxonomy" id="485913"/>
    <lineage>
        <taxon>Bacteria</taxon>
        <taxon>Bacillati</taxon>
        <taxon>Chloroflexota</taxon>
        <taxon>Ktedonobacteria</taxon>
        <taxon>Ktedonobacterales</taxon>
        <taxon>Ktedonobacteraceae</taxon>
        <taxon>Ktedonobacter</taxon>
    </lineage>
</organism>
<evidence type="ECO:0000313" key="6">
    <source>
        <dbReference type="Proteomes" id="UP000004508"/>
    </source>
</evidence>
<dbReference type="PANTHER" id="PTHR46796">
    <property type="entry name" value="HTH-TYPE TRANSCRIPTIONAL ACTIVATOR RHAS-RELATED"/>
    <property type="match status" value="1"/>
</dbReference>
<dbReference type="PROSITE" id="PS01124">
    <property type="entry name" value="HTH_ARAC_FAMILY_2"/>
    <property type="match status" value="1"/>
</dbReference>
<dbReference type="GO" id="GO:0003700">
    <property type="term" value="F:DNA-binding transcription factor activity"/>
    <property type="evidence" value="ECO:0007669"/>
    <property type="project" value="InterPro"/>
</dbReference>
<accession>D6TBI3</accession>
<dbReference type="InParanoid" id="D6TBI3"/>
<dbReference type="InterPro" id="IPR018060">
    <property type="entry name" value="HTH_AraC"/>
</dbReference>
<dbReference type="SUPFAM" id="SSF46689">
    <property type="entry name" value="Homeodomain-like"/>
    <property type="match status" value="2"/>
</dbReference>
<evidence type="ECO:0000256" key="2">
    <source>
        <dbReference type="ARBA" id="ARBA00023125"/>
    </source>
</evidence>
<proteinExistence type="predicted"/>
<dbReference type="InterPro" id="IPR018062">
    <property type="entry name" value="HTH_AraC-typ_CS"/>
</dbReference>
<keyword evidence="2" id="KW-0238">DNA-binding</keyword>
<keyword evidence="3" id="KW-0804">Transcription</keyword>
<dbReference type="eggNOG" id="COG4977">
    <property type="taxonomic scope" value="Bacteria"/>
</dbReference>
<dbReference type="Gene3D" id="1.10.10.60">
    <property type="entry name" value="Homeodomain-like"/>
    <property type="match status" value="2"/>
</dbReference>
<name>D6TBI3_KTERA</name>
<protein>
    <submittedName>
        <fullName evidence="5">Transcriptional regulator, AraC family</fullName>
    </submittedName>
</protein>
<keyword evidence="1" id="KW-0805">Transcription regulation</keyword>
<dbReference type="PANTHER" id="PTHR46796:SF2">
    <property type="entry name" value="TRANSCRIPTIONAL REGULATORY PROTEIN"/>
    <property type="match status" value="1"/>
</dbReference>
<dbReference type="InterPro" id="IPR020449">
    <property type="entry name" value="Tscrpt_reg_AraC-type_HTH"/>
</dbReference>
<reference evidence="5 6" key="1">
    <citation type="journal article" date="2011" name="Stand. Genomic Sci.">
        <title>Non-contiguous finished genome sequence and contextual data of the filamentous soil bacterium Ktedonobacter racemifer type strain (SOSP1-21).</title>
        <authorList>
            <person name="Chang Y.J."/>
            <person name="Land M."/>
            <person name="Hauser L."/>
            <person name="Chertkov O."/>
            <person name="Del Rio T.G."/>
            <person name="Nolan M."/>
            <person name="Copeland A."/>
            <person name="Tice H."/>
            <person name="Cheng J.F."/>
            <person name="Lucas S."/>
            <person name="Han C."/>
            <person name="Goodwin L."/>
            <person name="Pitluck S."/>
            <person name="Ivanova N."/>
            <person name="Ovchinikova G."/>
            <person name="Pati A."/>
            <person name="Chen A."/>
            <person name="Palaniappan K."/>
            <person name="Mavromatis K."/>
            <person name="Liolios K."/>
            <person name="Brettin T."/>
            <person name="Fiebig A."/>
            <person name="Rohde M."/>
            <person name="Abt B."/>
            <person name="Goker M."/>
            <person name="Detter J.C."/>
            <person name="Woyke T."/>
            <person name="Bristow J."/>
            <person name="Eisen J.A."/>
            <person name="Markowitz V."/>
            <person name="Hugenholtz P."/>
            <person name="Kyrpides N.C."/>
            <person name="Klenk H.P."/>
            <person name="Lapidus A."/>
        </authorList>
    </citation>
    <scope>NUCLEOTIDE SEQUENCE [LARGE SCALE GENOMIC DNA]</scope>
    <source>
        <strain evidence="6">DSM 44963</strain>
    </source>
</reference>
<dbReference type="OrthoDB" id="192171at2"/>
<evidence type="ECO:0000256" key="1">
    <source>
        <dbReference type="ARBA" id="ARBA00023015"/>
    </source>
</evidence>
<comment type="caution">
    <text evidence="5">The sequence shown here is derived from an EMBL/GenBank/DDBJ whole genome shotgun (WGS) entry which is preliminary data.</text>
</comment>
<evidence type="ECO:0000259" key="4">
    <source>
        <dbReference type="PROSITE" id="PS01124"/>
    </source>
</evidence>
<dbReference type="AlphaFoldDB" id="D6TBI3"/>
<feature type="domain" description="HTH araC/xylS-type" evidence="4">
    <location>
        <begin position="203"/>
        <end position="301"/>
    </location>
</feature>
<dbReference type="STRING" id="485913.Krac_9332"/>
<dbReference type="PROSITE" id="PS00041">
    <property type="entry name" value="HTH_ARAC_FAMILY_1"/>
    <property type="match status" value="1"/>
</dbReference>
<evidence type="ECO:0000313" key="5">
    <source>
        <dbReference type="EMBL" id="EFH87967.1"/>
    </source>
</evidence>
<sequence length="303" mass="35023">MRSVWDVCSLIVKSIWQTGGNSMTFPGVLLHEQAREYYWEGQGNVSLKSFYAGRALYTLGQGYYAVDDTCYLLVNQDQPYTIAIEAEQPVESLCVFFEPGFLEDAQRGLVTPMKTLLDEPTWPIDRKLHFFERTHTRDQQIASALARLRLASSEHEFSSIDLAMTMYDLAVSLLQVHMNVYKEMEALPAARSATREELYHRLYLAREYMHAFFDRPLEITELATVATLSPTHFLRTFKQVFQQTPHQYLIGVRLEHAQHLLLHTDRQVTDICFSLGFESLGSFSWLFRQRLGCSPSAYRQAKR</sequence>
<dbReference type="PRINTS" id="PR00032">
    <property type="entry name" value="HTHARAC"/>
</dbReference>
<dbReference type="InterPro" id="IPR050204">
    <property type="entry name" value="AraC_XylS_family_regulators"/>
</dbReference>
<dbReference type="GO" id="GO:0043565">
    <property type="term" value="F:sequence-specific DNA binding"/>
    <property type="evidence" value="ECO:0007669"/>
    <property type="project" value="InterPro"/>
</dbReference>
<keyword evidence="6" id="KW-1185">Reference proteome</keyword>
<gene>
    <name evidence="5" type="ORF">Krac_9332</name>
</gene>
<dbReference type="SMART" id="SM00342">
    <property type="entry name" value="HTH_ARAC"/>
    <property type="match status" value="1"/>
</dbReference>
<dbReference type="InterPro" id="IPR009057">
    <property type="entry name" value="Homeodomain-like_sf"/>
</dbReference>
<evidence type="ECO:0000256" key="3">
    <source>
        <dbReference type="ARBA" id="ARBA00023163"/>
    </source>
</evidence>
<dbReference type="Proteomes" id="UP000004508">
    <property type="component" value="Unassembled WGS sequence"/>
</dbReference>
<dbReference type="EMBL" id="ADVG01000001">
    <property type="protein sequence ID" value="EFH87967.1"/>
    <property type="molecule type" value="Genomic_DNA"/>
</dbReference>
<dbReference type="Pfam" id="PF12833">
    <property type="entry name" value="HTH_18"/>
    <property type="match status" value="1"/>
</dbReference>